<dbReference type="AlphaFoldDB" id="A0A0A8Y507"/>
<feature type="region of interest" description="Disordered" evidence="1">
    <location>
        <begin position="52"/>
        <end position="75"/>
    </location>
</feature>
<evidence type="ECO:0000313" key="2">
    <source>
        <dbReference type="EMBL" id="JAD21064.1"/>
    </source>
</evidence>
<sequence>MKTTLSAATIHELPSTSCEATTSTFTCRLSSAETTRLESSIAPSLVTGILPSRESSNTISPSSMLAVRQTNRPRR</sequence>
<dbReference type="EMBL" id="GBRH01276831">
    <property type="protein sequence ID" value="JAD21064.1"/>
    <property type="molecule type" value="Transcribed_RNA"/>
</dbReference>
<proteinExistence type="predicted"/>
<protein>
    <submittedName>
        <fullName evidence="2">Uncharacterized protein</fullName>
    </submittedName>
</protein>
<accession>A0A0A8Y507</accession>
<name>A0A0A8Y507_ARUDO</name>
<feature type="compositionally biased region" description="Polar residues" evidence="1">
    <location>
        <begin position="53"/>
        <end position="63"/>
    </location>
</feature>
<reference evidence="2" key="2">
    <citation type="journal article" date="2015" name="Data Brief">
        <title>Shoot transcriptome of the giant reed, Arundo donax.</title>
        <authorList>
            <person name="Barrero R.A."/>
            <person name="Guerrero F.D."/>
            <person name="Moolhuijzen P."/>
            <person name="Goolsby J.A."/>
            <person name="Tidwell J."/>
            <person name="Bellgard S.E."/>
            <person name="Bellgard M.I."/>
        </authorList>
    </citation>
    <scope>NUCLEOTIDE SEQUENCE</scope>
    <source>
        <tissue evidence="2">Shoot tissue taken approximately 20 cm above the soil surface</tissue>
    </source>
</reference>
<evidence type="ECO:0000256" key="1">
    <source>
        <dbReference type="SAM" id="MobiDB-lite"/>
    </source>
</evidence>
<organism evidence="2">
    <name type="scientific">Arundo donax</name>
    <name type="common">Giant reed</name>
    <name type="synonym">Donax arundinaceus</name>
    <dbReference type="NCBI Taxonomy" id="35708"/>
    <lineage>
        <taxon>Eukaryota</taxon>
        <taxon>Viridiplantae</taxon>
        <taxon>Streptophyta</taxon>
        <taxon>Embryophyta</taxon>
        <taxon>Tracheophyta</taxon>
        <taxon>Spermatophyta</taxon>
        <taxon>Magnoliopsida</taxon>
        <taxon>Liliopsida</taxon>
        <taxon>Poales</taxon>
        <taxon>Poaceae</taxon>
        <taxon>PACMAD clade</taxon>
        <taxon>Arundinoideae</taxon>
        <taxon>Arundineae</taxon>
        <taxon>Arundo</taxon>
    </lineage>
</organism>
<reference evidence="2" key="1">
    <citation type="submission" date="2014-09" db="EMBL/GenBank/DDBJ databases">
        <authorList>
            <person name="Magalhaes I.L.F."/>
            <person name="Oliveira U."/>
            <person name="Santos F.R."/>
            <person name="Vidigal T.H.D.A."/>
            <person name="Brescovit A.D."/>
            <person name="Santos A.J."/>
        </authorList>
    </citation>
    <scope>NUCLEOTIDE SEQUENCE</scope>
    <source>
        <tissue evidence="2">Shoot tissue taken approximately 20 cm above the soil surface</tissue>
    </source>
</reference>